<reference evidence="8 9" key="2">
    <citation type="submission" date="2019-11" db="EMBL/GenBank/DDBJ databases">
        <authorList>
            <person name="Lu H."/>
        </authorList>
    </citation>
    <scope>NUCLEOTIDE SEQUENCE [LARGE SCALE GENOMIC DNA]</scope>
    <source>
        <strain evidence="8 9">FIM1</strain>
    </source>
</reference>
<dbReference type="PANTHER" id="PTHR11042">
    <property type="entry name" value="EUKARYOTIC TRANSLATION INITIATION FACTOR 2-ALPHA KINASE EIF2-ALPHA KINASE -RELATED"/>
    <property type="match status" value="1"/>
</dbReference>
<organism evidence="8 9">
    <name type="scientific">Kluyveromyces marxianus</name>
    <name type="common">Yeast</name>
    <name type="synonym">Candida kefyr</name>
    <dbReference type="NCBI Taxonomy" id="4911"/>
    <lineage>
        <taxon>Eukaryota</taxon>
        <taxon>Fungi</taxon>
        <taxon>Dikarya</taxon>
        <taxon>Ascomycota</taxon>
        <taxon>Saccharomycotina</taxon>
        <taxon>Saccharomycetes</taxon>
        <taxon>Saccharomycetales</taxon>
        <taxon>Saccharomycetaceae</taxon>
        <taxon>Kluyveromyces</taxon>
    </lineage>
</organism>
<keyword evidence="6" id="KW-0812">Transmembrane</keyword>
<keyword evidence="4" id="KW-0067">ATP-binding</keyword>
<evidence type="ECO:0000256" key="1">
    <source>
        <dbReference type="ARBA" id="ARBA00022679"/>
    </source>
</evidence>
<dbReference type="InterPro" id="IPR050339">
    <property type="entry name" value="CC_SR_Kinase"/>
</dbReference>
<keyword evidence="9" id="KW-1185">Reference proteome</keyword>
<evidence type="ECO:0000313" key="9">
    <source>
        <dbReference type="Proteomes" id="UP000422736"/>
    </source>
</evidence>
<evidence type="ECO:0000256" key="5">
    <source>
        <dbReference type="ARBA" id="ARBA00037982"/>
    </source>
</evidence>
<dbReference type="InterPro" id="IPR011009">
    <property type="entry name" value="Kinase-like_dom_sf"/>
</dbReference>
<evidence type="ECO:0000256" key="3">
    <source>
        <dbReference type="ARBA" id="ARBA00022777"/>
    </source>
</evidence>
<dbReference type="SUPFAM" id="SSF56112">
    <property type="entry name" value="Protein kinase-like (PK-like)"/>
    <property type="match status" value="1"/>
</dbReference>
<keyword evidence="3 8" id="KW-0418">Kinase</keyword>
<feature type="transmembrane region" description="Helical" evidence="6">
    <location>
        <begin position="462"/>
        <end position="480"/>
    </location>
</feature>
<protein>
    <submittedName>
        <fullName evidence="8">Serine/threonine-protein kinase IKS1</fullName>
    </submittedName>
</protein>
<reference evidence="8 9" key="1">
    <citation type="submission" date="2016-03" db="EMBL/GenBank/DDBJ databases">
        <title>How can Kluyveromyces marxianus grow so fast - potential evolutionary course in Saccharomyces Complex revealed by comparative genomics.</title>
        <authorList>
            <person name="Mo W."/>
            <person name="Lu W."/>
            <person name="Yang X."/>
            <person name="Qi J."/>
            <person name="Lv H."/>
        </authorList>
    </citation>
    <scope>NUCLEOTIDE SEQUENCE [LARGE SCALE GENOMIC DNA]</scope>
    <source>
        <strain evidence="8 9">FIM1</strain>
    </source>
</reference>
<proteinExistence type="inferred from homology"/>
<name>A0ABX6EVQ8_KLUMA</name>
<dbReference type="Gene3D" id="1.10.510.10">
    <property type="entry name" value="Transferase(Phosphotransferase) domain 1"/>
    <property type="match status" value="1"/>
</dbReference>
<dbReference type="PROSITE" id="PS50011">
    <property type="entry name" value="PROTEIN_KINASE_DOM"/>
    <property type="match status" value="1"/>
</dbReference>
<dbReference type="Proteomes" id="UP000422736">
    <property type="component" value="Chromosome 5"/>
</dbReference>
<keyword evidence="1" id="KW-0808">Transferase</keyword>
<evidence type="ECO:0000259" key="7">
    <source>
        <dbReference type="PROSITE" id="PS50011"/>
    </source>
</evidence>
<keyword evidence="6" id="KW-1133">Transmembrane helix</keyword>
<dbReference type="InterPro" id="IPR008271">
    <property type="entry name" value="Ser/Thr_kinase_AS"/>
</dbReference>
<accession>A0ABX6EVQ8</accession>
<dbReference type="PANTHER" id="PTHR11042:SF138">
    <property type="entry name" value="SERINE_THREONINE-PROTEIN KINASE IKS1-RELATED"/>
    <property type="match status" value="1"/>
</dbReference>
<dbReference type="Gene3D" id="3.30.200.20">
    <property type="entry name" value="Phosphorylase Kinase, domain 1"/>
    <property type="match status" value="1"/>
</dbReference>
<feature type="domain" description="Protein kinase" evidence="7">
    <location>
        <begin position="68"/>
        <end position="393"/>
    </location>
</feature>
<dbReference type="SMART" id="SM00220">
    <property type="entry name" value="S_TKc"/>
    <property type="match status" value="1"/>
</dbReference>
<evidence type="ECO:0000256" key="6">
    <source>
        <dbReference type="SAM" id="Phobius"/>
    </source>
</evidence>
<sequence>MSLVVYSHDRDVEPGEGQIVVYNQAYFEYLQAEEGSSRGSYEDHARERPRRSSIPDDFFVQGYYQRFFKQVGVVGTGSRAVVYKVKHMLLENDLGTFALKKICIGDDMHWLYRCLKEVKLLNRLTEESSHLITYNHVWLERCPVESLILTQDDGSPANLDIPTTMPYMFILQQFCCGGNLDDVIQYQVFNKISGKETRLERKKKLMNAKKLRKGLTTYQIVSIAKDINTGLRQLHSLRIIHRDLKPSNCLLLEQFDPADTKNFPKCVIGDFGESQLYGQLRDATGSTGTLEFVAPELTTGAQFSFKSDIYAFGMILYFVIFGQLPFGSKDMSVIKREINQLSLNPDSMRELHESLDLVPVHPALFDLVCEMLNHTPSLRPDLASISYRLDTILESVTTSINNENTPTNSENKHKVGFASLYALQIAVTLTVLNHSDWHWWKYTVIFITGLAYNHNRNDSAGNRNLLIILIASVLISAISIW</sequence>
<keyword evidence="6" id="KW-0472">Membrane</keyword>
<dbReference type="PROSITE" id="PS00108">
    <property type="entry name" value="PROTEIN_KINASE_ST"/>
    <property type="match status" value="1"/>
</dbReference>
<feature type="transmembrane region" description="Helical" evidence="6">
    <location>
        <begin position="309"/>
        <end position="326"/>
    </location>
</feature>
<dbReference type="Pfam" id="PF00069">
    <property type="entry name" value="Pkinase"/>
    <property type="match status" value="1"/>
</dbReference>
<gene>
    <name evidence="8" type="primary">IKS1</name>
    <name evidence="8" type="ORF">FIM1_3157</name>
</gene>
<evidence type="ECO:0000256" key="2">
    <source>
        <dbReference type="ARBA" id="ARBA00022741"/>
    </source>
</evidence>
<dbReference type="EMBL" id="CP015058">
    <property type="protein sequence ID" value="QGN16444.1"/>
    <property type="molecule type" value="Genomic_DNA"/>
</dbReference>
<dbReference type="GO" id="GO:0016301">
    <property type="term" value="F:kinase activity"/>
    <property type="evidence" value="ECO:0007669"/>
    <property type="project" value="UniProtKB-KW"/>
</dbReference>
<dbReference type="InterPro" id="IPR000719">
    <property type="entry name" value="Prot_kinase_dom"/>
</dbReference>
<comment type="similarity">
    <text evidence="5">Belongs to the protein kinase superfamily. Ser/Thr protein kinase family. GCN2 subfamily.</text>
</comment>
<evidence type="ECO:0000313" key="8">
    <source>
        <dbReference type="EMBL" id="QGN16444.1"/>
    </source>
</evidence>
<keyword evidence="2" id="KW-0547">Nucleotide-binding</keyword>
<evidence type="ECO:0000256" key="4">
    <source>
        <dbReference type="ARBA" id="ARBA00022840"/>
    </source>
</evidence>